<dbReference type="EMBL" id="JAVDWR010000001">
    <property type="protein sequence ID" value="MDR7119100.1"/>
    <property type="molecule type" value="Genomic_DNA"/>
</dbReference>
<keyword evidence="3" id="KW-1185">Reference proteome</keyword>
<evidence type="ECO:0000313" key="2">
    <source>
        <dbReference type="EMBL" id="MDR7119100.1"/>
    </source>
</evidence>
<organism evidence="2 3">
    <name type="scientific">Rheinheimera soli</name>
    <dbReference type="NCBI Taxonomy" id="443616"/>
    <lineage>
        <taxon>Bacteria</taxon>
        <taxon>Pseudomonadati</taxon>
        <taxon>Pseudomonadota</taxon>
        <taxon>Gammaproteobacteria</taxon>
        <taxon>Chromatiales</taxon>
        <taxon>Chromatiaceae</taxon>
        <taxon>Rheinheimera</taxon>
    </lineage>
</organism>
<feature type="signal peptide" evidence="1">
    <location>
        <begin position="1"/>
        <end position="24"/>
    </location>
</feature>
<feature type="chain" id="PRO_5045056259" evidence="1">
    <location>
        <begin position="25"/>
        <end position="99"/>
    </location>
</feature>
<evidence type="ECO:0000313" key="3">
    <source>
        <dbReference type="Proteomes" id="UP001257909"/>
    </source>
</evidence>
<dbReference type="Proteomes" id="UP001257909">
    <property type="component" value="Unassembled WGS sequence"/>
</dbReference>
<name>A0ABU1VU43_9GAMM</name>
<gene>
    <name evidence="2" type="ORF">J2W69_000015</name>
</gene>
<sequence>MNFLIAALLTAALVLTGCTSSTYGKTFEALETNQSATKNHYKLKVYTGGFAGPEFAKKDLDVEAKKFMTNNPRYKSYKILSEEFELVPSGVTFVVEFIE</sequence>
<comment type="caution">
    <text evidence="2">The sequence shown here is derived from an EMBL/GenBank/DDBJ whole genome shotgun (WGS) entry which is preliminary data.</text>
</comment>
<dbReference type="RefSeq" id="WP_310273311.1">
    <property type="nucleotide sequence ID" value="NZ_JAVDWR010000001.1"/>
</dbReference>
<keyword evidence="1" id="KW-0732">Signal</keyword>
<protein>
    <submittedName>
        <fullName evidence="2">ABC-type glycerol-3-phosphate transport system substrate-binding protein</fullName>
    </submittedName>
</protein>
<accession>A0ABU1VU43</accession>
<reference evidence="2 3" key="1">
    <citation type="submission" date="2023-07" db="EMBL/GenBank/DDBJ databases">
        <title>Sorghum-associated microbial communities from plants grown in Nebraska, USA.</title>
        <authorList>
            <person name="Schachtman D."/>
        </authorList>
    </citation>
    <scope>NUCLEOTIDE SEQUENCE [LARGE SCALE GENOMIC DNA]</scope>
    <source>
        <strain evidence="2 3">4138</strain>
    </source>
</reference>
<evidence type="ECO:0000256" key="1">
    <source>
        <dbReference type="SAM" id="SignalP"/>
    </source>
</evidence>
<proteinExistence type="predicted"/>